<organism evidence="2 3">
    <name type="scientific">Octopus sinensis</name>
    <name type="common">East Asian common octopus</name>
    <dbReference type="NCBI Taxonomy" id="2607531"/>
    <lineage>
        <taxon>Eukaryota</taxon>
        <taxon>Metazoa</taxon>
        <taxon>Spiralia</taxon>
        <taxon>Lophotrochozoa</taxon>
        <taxon>Mollusca</taxon>
        <taxon>Cephalopoda</taxon>
        <taxon>Coleoidea</taxon>
        <taxon>Octopodiformes</taxon>
        <taxon>Octopoda</taxon>
        <taxon>Incirrata</taxon>
        <taxon>Octopodidae</taxon>
        <taxon>Octopus</taxon>
    </lineage>
</organism>
<feature type="binding site" evidence="1">
    <location>
        <position position="53"/>
    </location>
    <ligand>
        <name>Zn(2+)</name>
        <dbReference type="ChEBI" id="CHEBI:29105"/>
    </ligand>
</feature>
<dbReference type="AlphaFoldDB" id="A0A6P7TY19"/>
<dbReference type="RefSeq" id="XP_029654805.1">
    <property type="nucleotide sequence ID" value="XM_029798945.1"/>
</dbReference>
<keyword evidence="2" id="KW-1185">Reference proteome</keyword>
<dbReference type="InterPro" id="IPR036703">
    <property type="entry name" value="MOB_kinase_act_sf"/>
</dbReference>
<proteinExistence type="predicted"/>
<protein>
    <submittedName>
        <fullName evidence="3">MOB kinase activator 1B-like</fullName>
    </submittedName>
</protein>
<keyword evidence="1" id="KW-0479">Metal-binding</keyword>
<dbReference type="SUPFAM" id="SSF101152">
    <property type="entry name" value="Mob1/phocein"/>
    <property type="match status" value="1"/>
</dbReference>
<name>A0A6P7TY19_9MOLL</name>
<dbReference type="Pfam" id="PF03637">
    <property type="entry name" value="Mob1_phocein"/>
    <property type="match status" value="1"/>
</dbReference>
<dbReference type="InterPro" id="IPR005301">
    <property type="entry name" value="MOB_kinase_act_fam"/>
</dbReference>
<feature type="binding site" evidence="1">
    <location>
        <position position="48"/>
    </location>
    <ligand>
        <name>Zn(2+)</name>
        <dbReference type="ChEBI" id="CHEBI:29105"/>
    </ligand>
</feature>
<dbReference type="Gene3D" id="1.20.140.30">
    <property type="entry name" value="MOB kinase activator"/>
    <property type="match status" value="1"/>
</dbReference>
<accession>A0A6P7TY19</accession>
<reference evidence="3" key="1">
    <citation type="submission" date="2025-08" db="UniProtKB">
        <authorList>
            <consortium name="RefSeq"/>
        </authorList>
    </citation>
    <scope>IDENTIFICATION</scope>
</reference>
<dbReference type="KEGG" id="osn:115228343"/>
<evidence type="ECO:0000313" key="2">
    <source>
        <dbReference type="Proteomes" id="UP000515154"/>
    </source>
</evidence>
<evidence type="ECO:0000313" key="3">
    <source>
        <dbReference type="RefSeq" id="XP_029654805.1"/>
    </source>
</evidence>
<keyword evidence="1" id="KW-0862">Zinc</keyword>
<evidence type="ECO:0000256" key="1">
    <source>
        <dbReference type="PIRSR" id="PIRSR605301-1"/>
    </source>
</evidence>
<dbReference type="Proteomes" id="UP000515154">
    <property type="component" value="Unplaced"/>
</dbReference>
<feature type="binding site" evidence="1">
    <location>
        <position position="134"/>
    </location>
    <ligand>
        <name>Zn(2+)</name>
        <dbReference type="ChEBI" id="CHEBI:29105"/>
    </ligand>
</feature>
<gene>
    <name evidence="3" type="primary">LOC115228343</name>
</gene>
<dbReference type="PANTHER" id="PTHR22599">
    <property type="entry name" value="MPS ONE BINDER KINASE ACTIVATOR-LIKE MOB"/>
    <property type="match status" value="1"/>
</dbReference>
<feature type="binding site" evidence="1">
    <location>
        <position position="129"/>
    </location>
    <ligand>
        <name>Zn(2+)</name>
        <dbReference type="ChEBI" id="CHEBI:29105"/>
    </ligand>
</feature>
<dbReference type="SMART" id="SM01388">
    <property type="entry name" value="Mob1_phocein"/>
    <property type="match status" value="1"/>
</dbReference>
<sequence length="185" mass="21361">MDKTLGTLDIMSAVKVPPNSDMNEWIAVNTVDFYNQVSLLYETISDFCTEISCPIMSAGPKYEYHWASKNHRKPLKLSAPEYIANMLEWTNDTFNDTTVFPPEIGTPYPKNFMAVVKKIHCRLFRVYGHIYHSHLQQIKELDEDAHMNTSFKHFACFNKEFDLIPAKELAPMDVVISKIIKKLNP</sequence>